<dbReference type="EMBL" id="CYZU01000008">
    <property type="protein sequence ID" value="CUO06284.1"/>
    <property type="molecule type" value="Genomic_DNA"/>
</dbReference>
<dbReference type="SMART" id="SM00382">
    <property type="entry name" value="AAA"/>
    <property type="match status" value="1"/>
</dbReference>
<dbReference type="InterPro" id="IPR027417">
    <property type="entry name" value="P-loop_NTPase"/>
</dbReference>
<dbReference type="GO" id="GO:0016887">
    <property type="term" value="F:ATP hydrolysis activity"/>
    <property type="evidence" value="ECO:0007669"/>
    <property type="project" value="InterPro"/>
</dbReference>
<dbReference type="CDD" id="cd03214">
    <property type="entry name" value="ABC_Iron-Siderophores_B12_Hemin"/>
    <property type="match status" value="1"/>
</dbReference>
<dbReference type="Pfam" id="PF00005">
    <property type="entry name" value="ABC_tran"/>
    <property type="match status" value="1"/>
</dbReference>
<dbReference type="SUPFAM" id="SSF52540">
    <property type="entry name" value="P-loop containing nucleoside triphosphate hydrolases"/>
    <property type="match status" value="1"/>
</dbReference>
<organism evidence="11 12">
    <name type="scientific">Faecalicatena contorta</name>
    <dbReference type="NCBI Taxonomy" id="39482"/>
    <lineage>
        <taxon>Bacteria</taxon>
        <taxon>Bacillati</taxon>
        <taxon>Bacillota</taxon>
        <taxon>Clostridia</taxon>
        <taxon>Lachnospirales</taxon>
        <taxon>Lachnospiraceae</taxon>
        <taxon>Faecalicatena</taxon>
    </lineage>
</organism>
<dbReference type="PANTHER" id="PTHR42771">
    <property type="entry name" value="IRON(3+)-HYDROXAMATE IMPORT ATP-BINDING PROTEIN FHUC"/>
    <property type="match status" value="1"/>
</dbReference>
<dbReference type="PROSITE" id="PS00211">
    <property type="entry name" value="ABC_TRANSPORTER_1"/>
    <property type="match status" value="1"/>
</dbReference>
<evidence type="ECO:0000259" key="10">
    <source>
        <dbReference type="PROSITE" id="PS50893"/>
    </source>
</evidence>
<dbReference type="RefSeq" id="WP_055151917.1">
    <property type="nucleotide sequence ID" value="NZ_CYZU01000008.1"/>
</dbReference>
<keyword evidence="3" id="KW-1003">Cell membrane</keyword>
<dbReference type="FunFam" id="3.40.50.300:FF:000134">
    <property type="entry name" value="Iron-enterobactin ABC transporter ATP-binding protein"/>
    <property type="match status" value="1"/>
</dbReference>
<evidence type="ECO:0000256" key="9">
    <source>
        <dbReference type="ARBA" id="ARBA00023136"/>
    </source>
</evidence>
<evidence type="ECO:0000256" key="8">
    <source>
        <dbReference type="ARBA" id="ARBA00023065"/>
    </source>
</evidence>
<keyword evidence="5" id="KW-0547">Nucleotide-binding</keyword>
<dbReference type="InterPro" id="IPR003593">
    <property type="entry name" value="AAA+_ATPase"/>
</dbReference>
<protein>
    <submittedName>
        <fullName evidence="11">Probable siderophore transport system ATP-binding protein YusV</fullName>
    </submittedName>
</protein>
<evidence type="ECO:0000256" key="4">
    <source>
        <dbReference type="ARBA" id="ARBA00022496"/>
    </source>
</evidence>
<dbReference type="PROSITE" id="PS50893">
    <property type="entry name" value="ABC_TRANSPORTER_2"/>
    <property type="match status" value="1"/>
</dbReference>
<gene>
    <name evidence="11" type="primary">yusV</name>
    <name evidence="11" type="ORF">ERS852491_01178</name>
</gene>
<feature type="domain" description="ABC transporter" evidence="10">
    <location>
        <begin position="5"/>
        <end position="241"/>
    </location>
</feature>
<dbReference type="GO" id="GO:0005886">
    <property type="term" value="C:plasma membrane"/>
    <property type="evidence" value="ECO:0007669"/>
    <property type="project" value="UniProtKB-SubCell"/>
</dbReference>
<sequence>MQRGIVAENLSAGYGDTPVFQNLNLKILPGKITTLIGTNGSGKSTILKTLSRLLTPEEGTVCLDGDSIFRMSTRAVAQRLAVLPQGAQAPSGITVKDLVEYGRYPYRKRLSGLTSEDEEIIKWAMESTNILNMAGREMDQLSGGQKQRAWIAMALAQKTGILFLDEPTTYLDISHQLEILQLLKQLNRKQGVTVVMVLHDLNHAIMFSDHLVTIKNGEKYLEGPPERVVTPHMLREVFDVEAVVIQHPVLNVPVCLPYGVRDQIFGKLDS</sequence>
<keyword evidence="6 11" id="KW-0067">ATP-binding</keyword>
<dbReference type="InterPro" id="IPR017871">
    <property type="entry name" value="ABC_transporter-like_CS"/>
</dbReference>
<evidence type="ECO:0000256" key="2">
    <source>
        <dbReference type="ARBA" id="ARBA00022448"/>
    </source>
</evidence>
<keyword evidence="4" id="KW-0410">Iron transport</keyword>
<keyword evidence="8" id="KW-0406">Ion transport</keyword>
<accession>A0A174BZN1</accession>
<evidence type="ECO:0000313" key="11">
    <source>
        <dbReference type="EMBL" id="CUO06284.1"/>
    </source>
</evidence>
<dbReference type="GO" id="GO:0006826">
    <property type="term" value="P:iron ion transport"/>
    <property type="evidence" value="ECO:0007669"/>
    <property type="project" value="UniProtKB-KW"/>
</dbReference>
<reference evidence="11 12" key="1">
    <citation type="submission" date="2015-09" db="EMBL/GenBank/DDBJ databases">
        <authorList>
            <consortium name="Pathogen Informatics"/>
        </authorList>
    </citation>
    <scope>NUCLEOTIDE SEQUENCE [LARGE SCALE GENOMIC DNA]</scope>
    <source>
        <strain evidence="11 12">2789STDY5834876</strain>
    </source>
</reference>
<evidence type="ECO:0000256" key="5">
    <source>
        <dbReference type="ARBA" id="ARBA00022741"/>
    </source>
</evidence>
<comment type="subcellular location">
    <subcellularLocation>
        <location evidence="1">Cell membrane</location>
        <topology evidence="1">Peripheral membrane protein</topology>
    </subcellularLocation>
</comment>
<proteinExistence type="predicted"/>
<evidence type="ECO:0000256" key="7">
    <source>
        <dbReference type="ARBA" id="ARBA00023004"/>
    </source>
</evidence>
<keyword evidence="9" id="KW-0472">Membrane</keyword>
<dbReference type="InterPro" id="IPR051535">
    <property type="entry name" value="Siderophore_ABC-ATPase"/>
</dbReference>
<dbReference type="STRING" id="39482.ERS852491_01178"/>
<dbReference type="AlphaFoldDB" id="A0A174BZN1"/>
<evidence type="ECO:0000256" key="1">
    <source>
        <dbReference type="ARBA" id="ARBA00004202"/>
    </source>
</evidence>
<keyword evidence="2" id="KW-0813">Transport</keyword>
<evidence type="ECO:0000256" key="3">
    <source>
        <dbReference type="ARBA" id="ARBA00022475"/>
    </source>
</evidence>
<dbReference type="GO" id="GO:0005524">
    <property type="term" value="F:ATP binding"/>
    <property type="evidence" value="ECO:0007669"/>
    <property type="project" value="UniProtKB-KW"/>
</dbReference>
<dbReference type="InterPro" id="IPR003439">
    <property type="entry name" value="ABC_transporter-like_ATP-bd"/>
</dbReference>
<dbReference type="Proteomes" id="UP000095544">
    <property type="component" value="Unassembled WGS sequence"/>
</dbReference>
<keyword evidence="7" id="KW-0408">Iron</keyword>
<evidence type="ECO:0000313" key="12">
    <source>
        <dbReference type="Proteomes" id="UP000095544"/>
    </source>
</evidence>
<name>A0A174BZN1_9FIRM</name>
<dbReference type="Gene3D" id="3.40.50.300">
    <property type="entry name" value="P-loop containing nucleotide triphosphate hydrolases"/>
    <property type="match status" value="1"/>
</dbReference>
<dbReference type="PANTHER" id="PTHR42771:SF4">
    <property type="entry name" value="IRON(3+)-HYDROXAMATE IMPORT ATP-BINDING PROTEIN FHUC"/>
    <property type="match status" value="1"/>
</dbReference>
<evidence type="ECO:0000256" key="6">
    <source>
        <dbReference type="ARBA" id="ARBA00022840"/>
    </source>
</evidence>
<dbReference type="OrthoDB" id="9799337at2"/>